<accession>A0A1F8EFE4</accession>
<evidence type="ECO:0000313" key="3">
    <source>
        <dbReference type="Proteomes" id="UP000177117"/>
    </source>
</evidence>
<organism evidence="2 3">
    <name type="scientific">Candidatus Yanofskybacteria bacterium RIFCSPHIGHO2_01_FULL_41_53</name>
    <dbReference type="NCBI Taxonomy" id="1802663"/>
    <lineage>
        <taxon>Bacteria</taxon>
        <taxon>Candidatus Yanofskyibacteriota</taxon>
    </lineage>
</organism>
<dbReference type="EMBL" id="MGJD01000041">
    <property type="protein sequence ID" value="OGM99576.1"/>
    <property type="molecule type" value="Genomic_DNA"/>
</dbReference>
<keyword evidence="1" id="KW-0472">Membrane</keyword>
<sequence length="199" mass="22687">MRKKSKFKIILIAMAVVVIIAGFFVFKKGLDNGTVFNDIKSGFSNEDTSNDLVSRVEESKSSLSDLQSGKKQTYTHAEIGFSFDYPEGYNIGEFSDGLDGEQQLLVQKDSVGFQLKITPFEEDVTLTEERIEEDVPDIVINEPIQIKVGEAIALAFLSESESLGQTREVWWVYRGYLYQITTYTEFDETMVKILETWRF</sequence>
<evidence type="ECO:0000313" key="2">
    <source>
        <dbReference type="EMBL" id="OGM99576.1"/>
    </source>
</evidence>
<dbReference type="Proteomes" id="UP000177117">
    <property type="component" value="Unassembled WGS sequence"/>
</dbReference>
<gene>
    <name evidence="2" type="ORF">A2650_02330</name>
</gene>
<dbReference type="AlphaFoldDB" id="A0A1F8EFE4"/>
<keyword evidence="1" id="KW-1133">Transmembrane helix</keyword>
<proteinExistence type="predicted"/>
<feature type="transmembrane region" description="Helical" evidence="1">
    <location>
        <begin position="7"/>
        <end position="26"/>
    </location>
</feature>
<protein>
    <submittedName>
        <fullName evidence="2">Uncharacterized protein</fullName>
    </submittedName>
</protein>
<comment type="caution">
    <text evidence="2">The sequence shown here is derived from an EMBL/GenBank/DDBJ whole genome shotgun (WGS) entry which is preliminary data.</text>
</comment>
<evidence type="ECO:0000256" key="1">
    <source>
        <dbReference type="SAM" id="Phobius"/>
    </source>
</evidence>
<name>A0A1F8EFE4_9BACT</name>
<reference evidence="2 3" key="1">
    <citation type="journal article" date="2016" name="Nat. Commun.">
        <title>Thousands of microbial genomes shed light on interconnected biogeochemical processes in an aquifer system.</title>
        <authorList>
            <person name="Anantharaman K."/>
            <person name="Brown C.T."/>
            <person name="Hug L.A."/>
            <person name="Sharon I."/>
            <person name="Castelle C.J."/>
            <person name="Probst A.J."/>
            <person name="Thomas B.C."/>
            <person name="Singh A."/>
            <person name="Wilkins M.J."/>
            <person name="Karaoz U."/>
            <person name="Brodie E.L."/>
            <person name="Williams K.H."/>
            <person name="Hubbard S.S."/>
            <person name="Banfield J.F."/>
        </authorList>
    </citation>
    <scope>NUCLEOTIDE SEQUENCE [LARGE SCALE GENOMIC DNA]</scope>
</reference>
<keyword evidence="1" id="KW-0812">Transmembrane</keyword>